<dbReference type="Proteomes" id="UP000030753">
    <property type="component" value="Unassembled WGS sequence"/>
</dbReference>
<accession>W9HDV2</accession>
<name>W9HDV2_FUSOX</name>
<organism evidence="1 2">
    <name type="scientific">Fusarium oxysporum NRRL 32931</name>
    <dbReference type="NCBI Taxonomy" id="660029"/>
    <lineage>
        <taxon>Eukaryota</taxon>
        <taxon>Fungi</taxon>
        <taxon>Dikarya</taxon>
        <taxon>Ascomycota</taxon>
        <taxon>Pezizomycotina</taxon>
        <taxon>Sordariomycetes</taxon>
        <taxon>Hypocreomycetidae</taxon>
        <taxon>Hypocreales</taxon>
        <taxon>Nectriaceae</taxon>
        <taxon>Fusarium</taxon>
        <taxon>Fusarium oxysporum species complex</taxon>
    </lineage>
</organism>
<reference evidence="1 2" key="1">
    <citation type="submission" date="2011-06" db="EMBL/GenBank/DDBJ databases">
        <title>The Genome Sequence of Fusarium oxysporum FOSC 3-a.</title>
        <authorList>
            <consortium name="The Broad Institute Genome Sequencing Platform"/>
            <person name="Ma L.-J."/>
            <person name="Gale L.R."/>
            <person name="Schwartz D.C."/>
            <person name="Zhou S."/>
            <person name="Corby-Kistler H."/>
            <person name="Young S.K."/>
            <person name="Zeng Q."/>
            <person name="Gargeya S."/>
            <person name="Fitzgerald M."/>
            <person name="Haas B."/>
            <person name="Abouelleil A."/>
            <person name="Alvarado L."/>
            <person name="Arachchi H.M."/>
            <person name="Berlin A."/>
            <person name="Brown A."/>
            <person name="Chapman S.B."/>
            <person name="Chen Z."/>
            <person name="Dunbar C."/>
            <person name="Freedman E."/>
            <person name="Gearin G."/>
            <person name="Gellesch M."/>
            <person name="Goldberg J."/>
            <person name="Griggs A."/>
            <person name="Gujja S."/>
            <person name="Heiman D."/>
            <person name="Howarth C."/>
            <person name="Larson L."/>
            <person name="Lui A."/>
            <person name="MacDonald P.J.P."/>
            <person name="Mehta T."/>
            <person name="Montmayeur A."/>
            <person name="Murphy C."/>
            <person name="Neiman D."/>
            <person name="Pearson M."/>
            <person name="Priest M."/>
            <person name="Roberts A."/>
            <person name="Saif S."/>
            <person name="Shea T."/>
            <person name="Shenoy N."/>
            <person name="Sisk P."/>
            <person name="Stolte C."/>
            <person name="Sykes S."/>
            <person name="Wortman J."/>
            <person name="Nusbaum C."/>
            <person name="Birren B."/>
        </authorList>
    </citation>
    <scope>NUCLEOTIDE SEQUENCE [LARGE SCALE GENOMIC DNA]</scope>
    <source>
        <strain evidence="1 2">FOSC 3-a</strain>
    </source>
</reference>
<protein>
    <submittedName>
        <fullName evidence="1">Uncharacterized protein</fullName>
    </submittedName>
</protein>
<proteinExistence type="predicted"/>
<sequence length="33" mass="3988">MAFCHQRWLITPSFGRRLSAFLKGPALRREVWR</sequence>
<evidence type="ECO:0000313" key="1">
    <source>
        <dbReference type="EMBL" id="EWY79194.1"/>
    </source>
</evidence>
<gene>
    <name evidence="1" type="ORF">FOYG_17625</name>
</gene>
<dbReference type="AlphaFoldDB" id="W9HDV2"/>
<evidence type="ECO:0000313" key="2">
    <source>
        <dbReference type="Proteomes" id="UP000030753"/>
    </source>
</evidence>
<dbReference type="HOGENOM" id="CLU_3384762_0_0_1"/>
<dbReference type="EMBL" id="KI928740">
    <property type="protein sequence ID" value="EWY79194.1"/>
    <property type="molecule type" value="Genomic_DNA"/>
</dbReference>